<evidence type="ECO:0000313" key="7">
    <source>
        <dbReference type="EMBL" id="CAD9425994.1"/>
    </source>
</evidence>
<proteinExistence type="predicted"/>
<name>A0A7S2CHE3_9STRA</name>
<dbReference type="InterPro" id="IPR011990">
    <property type="entry name" value="TPR-like_helical_dom_sf"/>
</dbReference>
<sequence length="586" mass="65352">MGMGGQLGDKAELDKVQAVCMAGIARCTLRMGEIRRGMSYVREANDQQLCRDCARILEVMKQSADAAVLYELGEQYERAAAIFIKTKNLVQAARIMPKVTQPKLHSEYALKCEKDGQFEEAVRSYEAARDMDAVVRLCLDQLSTPERAFEIVRATSSSTGAQLVAHYCQREGNFRGAIEFLLMAKCSEEAFALAKTHDCMDVYTKVLGDGIGPEEAQSVASFYEGQHELGQAGHFYSLCGQYARALKLFLQCGEKEVDRAIEVVGKARNDMLTHTLIDFLMGETDGVPKEPFHIYRLYLALGNYAQAAKTAIIIARQEQDLGKYRQAHSIIYETIRQLQDQKVRVPQSLRRPFTLLHSYILVKKLIKHQNHEGAARMLLRVAKNISKFPNHKVPILTSTVIESFRAGRKQSALEYAKMLMRPEYRQLVEPDKVKKKIESMVRKPKSCTDEAAEPLSPCPITGELVPVTVLESPTTKDAIPMCIITGQHMVADDWCLCPNSNMPALYSEYIKYITAEAKGDMTARGGDDAAAAIASSPIPMEKLRAEDPVTGGEVKVTQLKKCTQDEVAAYISSYNMIDQEEPPKKA</sequence>
<protein>
    <recommendedName>
        <fullName evidence="6">IF140/IFT172/WDR19 TPR domain-containing protein</fullName>
    </recommendedName>
</protein>
<accession>A0A7S2CHE3</accession>
<evidence type="ECO:0000256" key="3">
    <source>
        <dbReference type="ARBA" id="ARBA00022737"/>
    </source>
</evidence>
<reference evidence="7" key="1">
    <citation type="submission" date="2021-01" db="EMBL/GenBank/DDBJ databases">
        <authorList>
            <person name="Corre E."/>
            <person name="Pelletier E."/>
            <person name="Niang G."/>
            <person name="Scheremetjew M."/>
            <person name="Finn R."/>
            <person name="Kale V."/>
            <person name="Holt S."/>
            <person name="Cochrane G."/>
            <person name="Meng A."/>
            <person name="Brown T."/>
            <person name="Cohen L."/>
        </authorList>
    </citation>
    <scope>NUCLEOTIDE SEQUENCE</scope>
    <source>
        <strain evidence="7">RCC1693</strain>
    </source>
</reference>
<dbReference type="GO" id="GO:0030991">
    <property type="term" value="C:intraciliary transport particle A"/>
    <property type="evidence" value="ECO:0007669"/>
    <property type="project" value="TreeGrafter"/>
</dbReference>
<gene>
    <name evidence="7" type="ORF">FPAR1323_LOCUS11161</name>
</gene>
<dbReference type="Pfam" id="PF24762">
    <property type="entry name" value="TPR_IF140-IFT172"/>
    <property type="match status" value="1"/>
</dbReference>
<evidence type="ECO:0000256" key="2">
    <source>
        <dbReference type="ARBA" id="ARBA00022574"/>
    </source>
</evidence>
<dbReference type="InterPro" id="IPR040379">
    <property type="entry name" value="WDR19/dyf-2"/>
</dbReference>
<dbReference type="GO" id="GO:0035721">
    <property type="term" value="P:intraciliary retrograde transport"/>
    <property type="evidence" value="ECO:0007669"/>
    <property type="project" value="InterPro"/>
</dbReference>
<dbReference type="PANTHER" id="PTHR14920:SF0">
    <property type="entry name" value="WD REPEAT DOMAIN 19"/>
    <property type="match status" value="1"/>
</dbReference>
<keyword evidence="3" id="KW-0677">Repeat</keyword>
<evidence type="ECO:0000259" key="6">
    <source>
        <dbReference type="Pfam" id="PF24762"/>
    </source>
</evidence>
<keyword evidence="2" id="KW-0853">WD repeat</keyword>
<evidence type="ECO:0000256" key="5">
    <source>
        <dbReference type="ARBA" id="ARBA00023273"/>
    </source>
</evidence>
<dbReference type="AlphaFoldDB" id="A0A7S2CHE3"/>
<evidence type="ECO:0000256" key="1">
    <source>
        <dbReference type="ARBA" id="ARBA00004138"/>
    </source>
</evidence>
<keyword evidence="4" id="KW-0969">Cilium</keyword>
<organism evidence="7">
    <name type="scientific">Florenciella parvula</name>
    <dbReference type="NCBI Taxonomy" id="236787"/>
    <lineage>
        <taxon>Eukaryota</taxon>
        <taxon>Sar</taxon>
        <taxon>Stramenopiles</taxon>
        <taxon>Ochrophyta</taxon>
        <taxon>Dictyochophyceae</taxon>
        <taxon>Florenciellales</taxon>
        <taxon>Florenciella</taxon>
    </lineage>
</organism>
<feature type="domain" description="IF140/IFT172/WDR19 TPR" evidence="6">
    <location>
        <begin position="52"/>
        <end position="257"/>
    </location>
</feature>
<dbReference type="GO" id="GO:0060271">
    <property type="term" value="P:cilium assembly"/>
    <property type="evidence" value="ECO:0007669"/>
    <property type="project" value="TreeGrafter"/>
</dbReference>
<dbReference type="Gene3D" id="1.25.40.10">
    <property type="entry name" value="Tetratricopeptide repeat domain"/>
    <property type="match status" value="1"/>
</dbReference>
<dbReference type="EMBL" id="HBGT01021274">
    <property type="protein sequence ID" value="CAD9425994.1"/>
    <property type="molecule type" value="Transcribed_RNA"/>
</dbReference>
<dbReference type="PANTHER" id="PTHR14920">
    <property type="entry name" value="OSMOTIC AVOIDANCE ABNORMAL PROTEIN 1/WD REPEAT MEMBRANE PROTEIN"/>
    <property type="match status" value="1"/>
</dbReference>
<dbReference type="GO" id="GO:0005929">
    <property type="term" value="C:cilium"/>
    <property type="evidence" value="ECO:0007669"/>
    <property type="project" value="UniProtKB-SubCell"/>
</dbReference>
<keyword evidence="5" id="KW-0966">Cell projection</keyword>
<dbReference type="InterPro" id="IPR056168">
    <property type="entry name" value="TPR_IF140/IFT172/WDR19"/>
</dbReference>
<comment type="subcellular location">
    <subcellularLocation>
        <location evidence="1">Cell projection</location>
        <location evidence="1">Cilium</location>
    </subcellularLocation>
</comment>
<evidence type="ECO:0000256" key="4">
    <source>
        <dbReference type="ARBA" id="ARBA00023069"/>
    </source>
</evidence>